<evidence type="ECO:0008006" key="8">
    <source>
        <dbReference type="Google" id="ProtNLM"/>
    </source>
</evidence>
<accession>A0A6C0EFH9</accession>
<feature type="transmembrane region" description="Helical" evidence="6">
    <location>
        <begin position="205"/>
        <end position="224"/>
    </location>
</feature>
<feature type="transmembrane region" description="Helical" evidence="6">
    <location>
        <begin position="6"/>
        <end position="31"/>
    </location>
</feature>
<keyword evidence="3 6" id="KW-0812">Transmembrane</keyword>
<dbReference type="GO" id="GO:0016020">
    <property type="term" value="C:membrane"/>
    <property type="evidence" value="ECO:0007669"/>
    <property type="project" value="UniProtKB-SubCell"/>
</dbReference>
<keyword evidence="4 6" id="KW-1133">Transmembrane helix</keyword>
<evidence type="ECO:0000256" key="2">
    <source>
        <dbReference type="ARBA" id="ARBA00008130"/>
    </source>
</evidence>
<evidence type="ECO:0000256" key="3">
    <source>
        <dbReference type="ARBA" id="ARBA00022692"/>
    </source>
</evidence>
<sequence length="228" mass="26933">MKTKLYFYVTLIISVIIQIVTGVIEIGTLFIDVPKQYNIIRQLMILEVIVQIIEGTFYIWLVYNFKRESNVTPKRYIDWCITTPTMLVTLIVYLIYLDYREKGLDTSQLDFFDIVSKNVTQISTILSLNWLMLLFGYLAEIKLINTVFGVIMGFIPFIIYYVMICVNYAHKTKEGWKFFWFFVTFWSLYGFAAVLPYNIKNACYNILDLFAKNFFGIYLSYILISKSF</sequence>
<reference evidence="7" key="1">
    <citation type="journal article" date="2020" name="Nature">
        <title>Giant virus diversity and host interactions through global metagenomics.</title>
        <authorList>
            <person name="Schulz F."/>
            <person name="Roux S."/>
            <person name="Paez-Espino D."/>
            <person name="Jungbluth S."/>
            <person name="Walsh D.A."/>
            <person name="Denef V.J."/>
            <person name="McMahon K.D."/>
            <person name="Konstantinidis K.T."/>
            <person name="Eloe-Fadrosh E.A."/>
            <person name="Kyrpides N.C."/>
            <person name="Woyke T."/>
        </authorList>
    </citation>
    <scope>NUCLEOTIDE SEQUENCE</scope>
    <source>
        <strain evidence="7">GVMAG-M-3300023179-33</strain>
    </source>
</reference>
<protein>
    <recommendedName>
        <fullName evidence="8">Bacteriorhodopsin-like protein</fullName>
    </recommendedName>
</protein>
<dbReference type="SUPFAM" id="SSF81321">
    <property type="entry name" value="Family A G protein-coupled receptor-like"/>
    <property type="match status" value="1"/>
</dbReference>
<evidence type="ECO:0000256" key="5">
    <source>
        <dbReference type="ARBA" id="ARBA00023136"/>
    </source>
</evidence>
<feature type="transmembrane region" description="Helical" evidence="6">
    <location>
        <begin position="118"/>
        <end position="138"/>
    </location>
</feature>
<dbReference type="InterPro" id="IPR001425">
    <property type="entry name" value="Arc/bac/fun_rhodopsins"/>
</dbReference>
<dbReference type="AlphaFoldDB" id="A0A6C0EFH9"/>
<dbReference type="EMBL" id="MN739821">
    <property type="protein sequence ID" value="QHT27351.1"/>
    <property type="molecule type" value="Genomic_DNA"/>
</dbReference>
<evidence type="ECO:0000313" key="7">
    <source>
        <dbReference type="EMBL" id="QHT27351.1"/>
    </source>
</evidence>
<feature type="transmembrane region" description="Helical" evidence="6">
    <location>
        <begin position="144"/>
        <end position="166"/>
    </location>
</feature>
<keyword evidence="5 6" id="KW-0472">Membrane</keyword>
<feature type="transmembrane region" description="Helical" evidence="6">
    <location>
        <begin position="43"/>
        <end position="64"/>
    </location>
</feature>
<proteinExistence type="inferred from homology"/>
<organism evidence="7">
    <name type="scientific">viral metagenome</name>
    <dbReference type="NCBI Taxonomy" id="1070528"/>
    <lineage>
        <taxon>unclassified sequences</taxon>
        <taxon>metagenomes</taxon>
        <taxon>organismal metagenomes</taxon>
    </lineage>
</organism>
<evidence type="ECO:0000256" key="1">
    <source>
        <dbReference type="ARBA" id="ARBA00004141"/>
    </source>
</evidence>
<dbReference type="Pfam" id="PF01036">
    <property type="entry name" value="Bac_rhodopsin"/>
    <property type="match status" value="1"/>
</dbReference>
<comment type="similarity">
    <text evidence="2">Belongs to the archaeal/bacterial/fungal opsin family.</text>
</comment>
<dbReference type="Gene3D" id="1.20.1070.10">
    <property type="entry name" value="Rhodopsin 7-helix transmembrane proteins"/>
    <property type="match status" value="1"/>
</dbReference>
<feature type="transmembrane region" description="Helical" evidence="6">
    <location>
        <begin position="178"/>
        <end position="199"/>
    </location>
</feature>
<evidence type="ECO:0000256" key="6">
    <source>
        <dbReference type="SAM" id="Phobius"/>
    </source>
</evidence>
<evidence type="ECO:0000256" key="4">
    <source>
        <dbReference type="ARBA" id="ARBA00022989"/>
    </source>
</evidence>
<feature type="transmembrane region" description="Helical" evidence="6">
    <location>
        <begin position="76"/>
        <end position="97"/>
    </location>
</feature>
<comment type="subcellular location">
    <subcellularLocation>
        <location evidence="1">Membrane</location>
        <topology evidence="1">Multi-pass membrane protein</topology>
    </subcellularLocation>
</comment>
<name>A0A6C0EFH9_9ZZZZ</name>